<name>A0ABR9KYG2_9ACTN</name>
<sequence>MDLVTPEKVAVRAGLPAALDADDRALVEEAIEDAFAEVASHLGRSPVPETFTQRGVVQDGRGGWCLDYEPVIEVVSATAETHPVNGALTGAYTIVYRAGLDPESDPRYGRVLRRYVTWSAAVSPIVRRLTQAKGVRLQTSVNVEGQGVVYESTQSAAGSGVAGAPPTLADLDEWVHHTVYQAPGRAPHPIETGTAWL</sequence>
<protein>
    <recommendedName>
        <fullName evidence="3">Phage gp6-like head-tail connector protein</fullName>
    </recommendedName>
</protein>
<evidence type="ECO:0000313" key="1">
    <source>
        <dbReference type="EMBL" id="MBE1566592.1"/>
    </source>
</evidence>
<evidence type="ECO:0000313" key="2">
    <source>
        <dbReference type="Proteomes" id="UP000661607"/>
    </source>
</evidence>
<dbReference type="Proteomes" id="UP000661607">
    <property type="component" value="Unassembled WGS sequence"/>
</dbReference>
<organism evidence="1 2">
    <name type="scientific">Nonomuraea africana</name>
    <dbReference type="NCBI Taxonomy" id="46171"/>
    <lineage>
        <taxon>Bacteria</taxon>
        <taxon>Bacillati</taxon>
        <taxon>Actinomycetota</taxon>
        <taxon>Actinomycetes</taxon>
        <taxon>Streptosporangiales</taxon>
        <taxon>Streptosporangiaceae</taxon>
        <taxon>Nonomuraea</taxon>
    </lineage>
</organism>
<reference evidence="1 2" key="1">
    <citation type="submission" date="2020-10" db="EMBL/GenBank/DDBJ databases">
        <title>Sequencing the genomes of 1000 actinobacteria strains.</title>
        <authorList>
            <person name="Klenk H.-P."/>
        </authorList>
    </citation>
    <scope>NUCLEOTIDE SEQUENCE [LARGE SCALE GENOMIC DNA]</scope>
    <source>
        <strain evidence="1 2">DSM 43748</strain>
    </source>
</reference>
<accession>A0ABR9KYG2</accession>
<evidence type="ECO:0008006" key="3">
    <source>
        <dbReference type="Google" id="ProtNLM"/>
    </source>
</evidence>
<dbReference type="EMBL" id="JADBEF010000002">
    <property type="protein sequence ID" value="MBE1566592.1"/>
    <property type="molecule type" value="Genomic_DNA"/>
</dbReference>
<comment type="caution">
    <text evidence="1">The sequence shown here is derived from an EMBL/GenBank/DDBJ whole genome shotgun (WGS) entry which is preliminary data.</text>
</comment>
<proteinExistence type="predicted"/>
<dbReference type="RefSeq" id="WP_192781593.1">
    <property type="nucleotide sequence ID" value="NZ_BAAASY010000032.1"/>
</dbReference>
<gene>
    <name evidence="1" type="ORF">H4W81_009464</name>
</gene>
<keyword evidence="2" id="KW-1185">Reference proteome</keyword>